<dbReference type="Gene3D" id="1.10.357.10">
    <property type="entry name" value="Tetracycline Repressor, domain 2"/>
    <property type="match status" value="1"/>
</dbReference>
<keyword evidence="7" id="KW-1185">Reference proteome</keyword>
<dbReference type="PROSITE" id="PS01081">
    <property type="entry name" value="HTH_TETR_1"/>
    <property type="match status" value="1"/>
</dbReference>
<dbReference type="PANTHER" id="PTHR47506">
    <property type="entry name" value="TRANSCRIPTIONAL REGULATORY PROTEIN"/>
    <property type="match status" value="1"/>
</dbReference>
<dbReference type="Pfam" id="PF16925">
    <property type="entry name" value="TetR_C_13"/>
    <property type="match status" value="1"/>
</dbReference>
<dbReference type="AlphaFoldDB" id="A0A6N8HEF7"/>
<dbReference type="InterPro" id="IPR001647">
    <property type="entry name" value="HTH_TetR"/>
</dbReference>
<name>A0A6N8HEF7_9FLAO</name>
<dbReference type="RefSeq" id="WP_157482538.1">
    <property type="nucleotide sequence ID" value="NZ_JAZDQD010000012.1"/>
</dbReference>
<dbReference type="Pfam" id="PF00440">
    <property type="entry name" value="TetR_N"/>
    <property type="match status" value="1"/>
</dbReference>
<dbReference type="GO" id="GO:0003677">
    <property type="term" value="F:DNA binding"/>
    <property type="evidence" value="ECO:0007669"/>
    <property type="project" value="UniProtKB-UniRule"/>
</dbReference>
<keyword evidence="1" id="KW-0805">Transcription regulation</keyword>
<evidence type="ECO:0000256" key="3">
    <source>
        <dbReference type="ARBA" id="ARBA00023163"/>
    </source>
</evidence>
<proteinExistence type="predicted"/>
<dbReference type="PRINTS" id="PR00455">
    <property type="entry name" value="HTHTETR"/>
</dbReference>
<dbReference type="OrthoDB" id="9798857at2"/>
<accession>A0A6N8HEF7</accession>
<comment type="caution">
    <text evidence="6">The sequence shown here is derived from an EMBL/GenBank/DDBJ whole genome shotgun (WGS) entry which is preliminary data.</text>
</comment>
<dbReference type="Proteomes" id="UP000433945">
    <property type="component" value="Unassembled WGS sequence"/>
</dbReference>
<reference evidence="6 7" key="1">
    <citation type="submission" date="2019-12" db="EMBL/GenBank/DDBJ databases">
        <authorList>
            <person name="Sun J.-Q."/>
        </authorList>
    </citation>
    <scope>NUCLEOTIDE SEQUENCE [LARGE SCALE GENOMIC DNA]</scope>
    <source>
        <strain evidence="6 7">JCM 17928</strain>
    </source>
</reference>
<dbReference type="PANTHER" id="PTHR47506:SF6">
    <property type="entry name" value="HTH-TYPE TRANSCRIPTIONAL REPRESSOR NEMR"/>
    <property type="match status" value="1"/>
</dbReference>
<evidence type="ECO:0000313" key="6">
    <source>
        <dbReference type="EMBL" id="MUV03498.1"/>
    </source>
</evidence>
<keyword evidence="2 4" id="KW-0238">DNA-binding</keyword>
<feature type="DNA-binding region" description="H-T-H motif" evidence="4">
    <location>
        <begin position="30"/>
        <end position="49"/>
    </location>
</feature>
<dbReference type="SUPFAM" id="SSF48498">
    <property type="entry name" value="Tetracyclin repressor-like, C-terminal domain"/>
    <property type="match status" value="1"/>
</dbReference>
<dbReference type="EMBL" id="WOWP01000022">
    <property type="protein sequence ID" value="MUV03498.1"/>
    <property type="molecule type" value="Genomic_DNA"/>
</dbReference>
<protein>
    <submittedName>
        <fullName evidence="6">TetR family transcriptional regulator</fullName>
    </submittedName>
</protein>
<evidence type="ECO:0000256" key="4">
    <source>
        <dbReference type="PROSITE-ProRule" id="PRU00335"/>
    </source>
</evidence>
<feature type="domain" description="HTH tetR-type" evidence="5">
    <location>
        <begin position="7"/>
        <end position="67"/>
    </location>
</feature>
<gene>
    <name evidence="6" type="ORF">GN157_07230</name>
</gene>
<dbReference type="InterPro" id="IPR036271">
    <property type="entry name" value="Tet_transcr_reg_TetR-rel_C_sf"/>
</dbReference>
<dbReference type="InterPro" id="IPR011075">
    <property type="entry name" value="TetR_C"/>
</dbReference>
<dbReference type="InterPro" id="IPR009057">
    <property type="entry name" value="Homeodomain-like_sf"/>
</dbReference>
<evidence type="ECO:0000256" key="1">
    <source>
        <dbReference type="ARBA" id="ARBA00023015"/>
    </source>
</evidence>
<sequence length="197" mass="22142">MSSKKAAATRLNILQKAFELVYQNGYRTTSVDEIIATTQVTKGAFFYHFKNKDEMGLAMINEVMQPGMHKSLIEALPNNGNPVEEIYNMMESLLLKDPFFTIKYGCPAINMVEEMASYSEAFNKALSQLVVQWEEAITTTLENGKATGKINQDTNPKEVAQYIISGYGGIRNLGKIHGKPSYISYLSQFKNYLNTLK</sequence>
<organism evidence="6 7">
    <name type="scientific">Flavobacterium rakeshii</name>
    <dbReference type="NCBI Taxonomy" id="1038845"/>
    <lineage>
        <taxon>Bacteria</taxon>
        <taxon>Pseudomonadati</taxon>
        <taxon>Bacteroidota</taxon>
        <taxon>Flavobacteriia</taxon>
        <taxon>Flavobacteriales</taxon>
        <taxon>Flavobacteriaceae</taxon>
        <taxon>Flavobacterium</taxon>
    </lineage>
</organism>
<dbReference type="PROSITE" id="PS50977">
    <property type="entry name" value="HTH_TETR_2"/>
    <property type="match status" value="1"/>
</dbReference>
<keyword evidence="3" id="KW-0804">Transcription</keyword>
<evidence type="ECO:0000313" key="7">
    <source>
        <dbReference type="Proteomes" id="UP000433945"/>
    </source>
</evidence>
<evidence type="ECO:0000256" key="2">
    <source>
        <dbReference type="ARBA" id="ARBA00023125"/>
    </source>
</evidence>
<evidence type="ECO:0000259" key="5">
    <source>
        <dbReference type="PROSITE" id="PS50977"/>
    </source>
</evidence>
<dbReference type="InterPro" id="IPR023772">
    <property type="entry name" value="DNA-bd_HTH_TetR-type_CS"/>
</dbReference>
<dbReference type="SUPFAM" id="SSF46689">
    <property type="entry name" value="Homeodomain-like"/>
    <property type="match status" value="1"/>
</dbReference>